<feature type="signal peptide" evidence="1">
    <location>
        <begin position="1"/>
        <end position="25"/>
    </location>
</feature>
<evidence type="ECO:0000313" key="2">
    <source>
        <dbReference type="EMBL" id="BCI51734.1"/>
    </source>
</evidence>
<dbReference type="Gene3D" id="3.30.10.20">
    <property type="match status" value="1"/>
</dbReference>
<gene>
    <name evidence="2" type="ORF">NIIDNTM18_10120</name>
</gene>
<name>A0A6S6NZ17_9MYCO</name>
<dbReference type="Proteomes" id="UP000515734">
    <property type="component" value="Chromosome"/>
</dbReference>
<feature type="chain" id="PRO_5027538934" description="PASTA domain-containing protein" evidence="1">
    <location>
        <begin position="26"/>
        <end position="103"/>
    </location>
</feature>
<reference evidence="2 3" key="1">
    <citation type="submission" date="2020-07" db="EMBL/GenBank/DDBJ databases">
        <title>Complete genome sequence of Mycolicibacterium litorale like strain isolated from cardiac implantable electronic device infection.</title>
        <authorList>
            <person name="Fukano H."/>
            <person name="Miyama H."/>
            <person name="Hoshino Y."/>
        </authorList>
    </citation>
    <scope>NUCLEOTIDE SEQUENCE [LARGE SCALE GENOMIC DNA]</scope>
    <source>
        <strain evidence="2 3">NIIDNTM18</strain>
    </source>
</reference>
<evidence type="ECO:0000313" key="3">
    <source>
        <dbReference type="Proteomes" id="UP000515734"/>
    </source>
</evidence>
<dbReference type="EMBL" id="AP023287">
    <property type="protein sequence ID" value="BCI51734.1"/>
    <property type="molecule type" value="Genomic_DNA"/>
</dbReference>
<evidence type="ECO:0000256" key="1">
    <source>
        <dbReference type="SAM" id="SignalP"/>
    </source>
</evidence>
<accession>A0A6S6NZ17</accession>
<proteinExistence type="predicted"/>
<keyword evidence="1" id="KW-0732">Signal</keyword>
<protein>
    <recommendedName>
        <fullName evidence="4">PASTA domain-containing protein</fullName>
    </recommendedName>
</protein>
<sequence>MKARIAVGAVTFVVSVGLSAPPALAQPTQWVMPDLRGMNLAAAQKAFSSVTEGGPTLRYVNLSGPGEIINLTNWTVCRQSPAPGGRLAAKSVPNVRVNRPNNC</sequence>
<organism evidence="2 3">
    <name type="scientific">Mycolicibacterium litorale</name>
    <dbReference type="NCBI Taxonomy" id="758802"/>
    <lineage>
        <taxon>Bacteria</taxon>
        <taxon>Bacillati</taxon>
        <taxon>Actinomycetota</taxon>
        <taxon>Actinomycetes</taxon>
        <taxon>Mycobacteriales</taxon>
        <taxon>Mycobacteriaceae</taxon>
        <taxon>Mycolicibacterium</taxon>
    </lineage>
</organism>
<evidence type="ECO:0008006" key="4">
    <source>
        <dbReference type="Google" id="ProtNLM"/>
    </source>
</evidence>
<dbReference type="AlphaFoldDB" id="A0A6S6NZ17"/>